<gene>
    <name evidence="8" type="ORF">BO70DRAFT_364040</name>
</gene>
<dbReference type="PANTHER" id="PTHR43098">
    <property type="entry name" value="L-ORNITHINE N(5)-MONOOXYGENASE-RELATED"/>
    <property type="match status" value="1"/>
</dbReference>
<evidence type="ECO:0000313" key="8">
    <source>
        <dbReference type="EMBL" id="PWY75490.1"/>
    </source>
</evidence>
<evidence type="ECO:0000256" key="6">
    <source>
        <dbReference type="ARBA" id="ARBA00023002"/>
    </source>
</evidence>
<dbReference type="InterPro" id="IPR050775">
    <property type="entry name" value="FAD-binding_Monooxygenases"/>
</dbReference>
<sequence>MDPPSLDLSIPHVAFGFVAPSHHTHIHPTYIMAATAQYDVVIVGAGFAGIFLLYHLRKLGLSCRIYEAGDDLGGTWQMNVYPGARVDSENWLYQFSMPEVWEDWSWSEKYPAGEEILRYFAHVEKKLKIKKDVDFHTRVVGAQFDRGMGRWRIETEDGRATESQFFVACTGFAAKRYTPDFPGLDSFKGPVYHSSCWPQEGVSVTGKKVAVIGTGATGVQIIQEWAKQADSLTVFQRTPNLALPMRQARCVEEELKLAKALYPHVFRDRERTFGGYTPDLIPRRTSDATLEEREAILEAHWTEGGFIFILGGFMDVLTDEQANREVYDFWAKKTRARIHDPRKRDILAPLDPPHAIGAKRCSLEQDYFDVFNRPNVDVVNLREDHIVEFKPHGITMSSGAFHELDGVAFATGYDAVTGGLTNMGLGLAISGYPNMFHVYGVHGPTGLSNGPTSIEMQGRWIVDAIKRIRASGLSYVEATPEAAEGWTKRADEMAGATLLVQADSWYMGANIPGKKRRMLNFVGGLPLYERVCTEALSKWDGFRTVPLAN</sequence>
<dbReference type="STRING" id="1448321.A0A317VUE4"/>
<accession>A0A317VUE4</accession>
<dbReference type="Proteomes" id="UP000247233">
    <property type="component" value="Unassembled WGS sequence"/>
</dbReference>
<organism evidence="8 9">
    <name type="scientific">Aspergillus heteromorphus CBS 117.55</name>
    <dbReference type="NCBI Taxonomy" id="1448321"/>
    <lineage>
        <taxon>Eukaryota</taxon>
        <taxon>Fungi</taxon>
        <taxon>Dikarya</taxon>
        <taxon>Ascomycota</taxon>
        <taxon>Pezizomycotina</taxon>
        <taxon>Eurotiomycetes</taxon>
        <taxon>Eurotiomycetidae</taxon>
        <taxon>Eurotiales</taxon>
        <taxon>Aspergillaceae</taxon>
        <taxon>Aspergillus</taxon>
        <taxon>Aspergillus subgen. Circumdati</taxon>
    </lineage>
</organism>
<evidence type="ECO:0000256" key="2">
    <source>
        <dbReference type="ARBA" id="ARBA00010139"/>
    </source>
</evidence>
<dbReference type="AlphaFoldDB" id="A0A317VUE4"/>
<dbReference type="OrthoDB" id="66881at2759"/>
<dbReference type="VEuPathDB" id="FungiDB:BO70DRAFT_364040"/>
<dbReference type="InterPro" id="IPR036188">
    <property type="entry name" value="FAD/NAD-bd_sf"/>
</dbReference>
<dbReference type="GeneID" id="37065948"/>
<keyword evidence="9" id="KW-1185">Reference proteome</keyword>
<dbReference type="SUPFAM" id="SSF51905">
    <property type="entry name" value="FAD/NAD(P)-binding domain"/>
    <property type="match status" value="2"/>
</dbReference>
<evidence type="ECO:0000256" key="4">
    <source>
        <dbReference type="ARBA" id="ARBA00022827"/>
    </source>
</evidence>
<keyword evidence="4" id="KW-0274">FAD</keyword>
<dbReference type="InterPro" id="IPR020946">
    <property type="entry name" value="Flavin_mOase-like"/>
</dbReference>
<name>A0A317VUE4_9EURO</name>
<evidence type="ECO:0000256" key="1">
    <source>
        <dbReference type="ARBA" id="ARBA00001974"/>
    </source>
</evidence>
<dbReference type="Gene3D" id="3.50.50.60">
    <property type="entry name" value="FAD/NAD(P)-binding domain"/>
    <property type="match status" value="3"/>
</dbReference>
<evidence type="ECO:0000256" key="5">
    <source>
        <dbReference type="ARBA" id="ARBA00022857"/>
    </source>
</evidence>
<evidence type="ECO:0000256" key="7">
    <source>
        <dbReference type="ARBA" id="ARBA00023033"/>
    </source>
</evidence>
<keyword evidence="3" id="KW-0285">Flavoprotein</keyword>
<keyword evidence="7" id="KW-0503">Monooxygenase</keyword>
<dbReference type="EMBL" id="MSFL01000021">
    <property type="protein sequence ID" value="PWY75490.1"/>
    <property type="molecule type" value="Genomic_DNA"/>
</dbReference>
<comment type="caution">
    <text evidence="8">The sequence shown here is derived from an EMBL/GenBank/DDBJ whole genome shotgun (WGS) entry which is preliminary data.</text>
</comment>
<proteinExistence type="inferred from homology"/>
<dbReference type="PRINTS" id="PR00411">
    <property type="entry name" value="PNDRDTASEI"/>
</dbReference>
<dbReference type="RefSeq" id="XP_025397456.1">
    <property type="nucleotide sequence ID" value="XM_025543711.1"/>
</dbReference>
<keyword evidence="6" id="KW-0560">Oxidoreductase</keyword>
<evidence type="ECO:0000313" key="9">
    <source>
        <dbReference type="Proteomes" id="UP000247233"/>
    </source>
</evidence>
<dbReference type="Pfam" id="PF00743">
    <property type="entry name" value="FMO-like"/>
    <property type="match status" value="1"/>
</dbReference>
<dbReference type="GO" id="GO:0050661">
    <property type="term" value="F:NADP binding"/>
    <property type="evidence" value="ECO:0007669"/>
    <property type="project" value="InterPro"/>
</dbReference>
<protein>
    <submittedName>
        <fullName evidence="8">FAD/NAD(P)-binding domain-containing protein</fullName>
    </submittedName>
</protein>
<dbReference type="GO" id="GO:0004499">
    <property type="term" value="F:N,N-dimethylaniline monooxygenase activity"/>
    <property type="evidence" value="ECO:0007669"/>
    <property type="project" value="InterPro"/>
</dbReference>
<evidence type="ECO:0000256" key="3">
    <source>
        <dbReference type="ARBA" id="ARBA00022630"/>
    </source>
</evidence>
<keyword evidence="5" id="KW-0521">NADP</keyword>
<reference evidence="8 9" key="1">
    <citation type="submission" date="2016-12" db="EMBL/GenBank/DDBJ databases">
        <title>The genomes of Aspergillus section Nigri reveals drivers in fungal speciation.</title>
        <authorList>
            <consortium name="DOE Joint Genome Institute"/>
            <person name="Vesth T.C."/>
            <person name="Nybo J."/>
            <person name="Theobald S."/>
            <person name="Brandl J."/>
            <person name="Frisvad J.C."/>
            <person name="Nielsen K.F."/>
            <person name="Lyhne E.K."/>
            <person name="Kogle M.E."/>
            <person name="Kuo A."/>
            <person name="Riley R."/>
            <person name="Clum A."/>
            <person name="Nolan M."/>
            <person name="Lipzen A."/>
            <person name="Salamov A."/>
            <person name="Henrissat B."/>
            <person name="Wiebenga A."/>
            <person name="De Vries R.P."/>
            <person name="Grigoriev I.V."/>
            <person name="Mortensen U.H."/>
            <person name="Andersen M.R."/>
            <person name="Baker S.E."/>
        </authorList>
    </citation>
    <scope>NUCLEOTIDE SEQUENCE [LARGE SCALE GENOMIC DNA]</scope>
    <source>
        <strain evidence="8 9">CBS 117.55</strain>
    </source>
</reference>
<comment type="cofactor">
    <cofactor evidence="1">
        <name>FAD</name>
        <dbReference type="ChEBI" id="CHEBI:57692"/>
    </cofactor>
</comment>
<dbReference type="GO" id="GO:0050660">
    <property type="term" value="F:flavin adenine dinucleotide binding"/>
    <property type="evidence" value="ECO:0007669"/>
    <property type="project" value="InterPro"/>
</dbReference>
<comment type="similarity">
    <text evidence="2">Belongs to the FAD-binding monooxygenase family.</text>
</comment>
<dbReference type="PANTHER" id="PTHR43098:SF3">
    <property type="entry name" value="L-ORNITHINE N(5)-MONOOXYGENASE-RELATED"/>
    <property type="match status" value="1"/>
</dbReference>